<name>A0A8T2KCJ9_9PIPI</name>
<proteinExistence type="predicted"/>
<dbReference type="InterPro" id="IPR002423">
    <property type="entry name" value="Cpn60/GroEL/TCP-1"/>
</dbReference>
<dbReference type="SUPFAM" id="SSF52029">
    <property type="entry name" value="GroEL apical domain-like"/>
    <property type="match status" value="1"/>
</dbReference>
<dbReference type="Gene3D" id="3.30.260.10">
    <property type="entry name" value="TCP-1-like chaperonin intermediate domain"/>
    <property type="match status" value="1"/>
</dbReference>
<sequence>MFYSSTTMEFWANRHEPEVVVRTEEVMSAHQPATSMKIRGHRGLQELFTITSSIKAFLGPVKSYKFIFDEDTHESILTSSAYRLLQSLPIKTAIGQLLNETVQAHYKIYRTTTTTLFFMVGVWSGAVLDCVHQGIPISVIVSVMLDGLNACIEEVQSLQVPLSNIVITNDCRNEKSCSREGLHFTDLTNQGECSSEVDNHLLARVCNLTVASATNLKKCLQRKRLFHSRHIVQEQVSLSDHSTGSQKPVHNQTLGNLANGLSHGKQHIMQLVDNAVNLHCEKHKESLKDKNNFLAFKLETCCLQGVSDEHTRVSFGYTTLVSSENASVVKHLHEKPQRVLLIDGSLTERYRHLGFNSSMNIKKVSEKASNDIGKLEDSWTTVAYRKITRARVNVILVRENVCPILLRKCVNENILVVTQVKQNILQEFSQCTGAEPLAYLTQIDYCCIGSDVFVSLCTSGNSVIEAGQKIAISITAKNLKLVTVMLSCRLASRMQSIEDQFWTCAYRLHHAICDQNVFYGGGAVELLCLSHLLKLEHDALWPENTAGQKQFQNQSSWMAESTTLYKADILKCLSKGWYKYLSVLLCNAGQCFSELDAMTFIENELQNIRCHTLPIEYIRNEFSKKVMFINSMGISVTDKYMPVYDNVIPKMEAWRRALHLVLTVLQTDSEIITNYEAHKHTYLSDVSEVEYL</sequence>
<dbReference type="InterPro" id="IPR027413">
    <property type="entry name" value="GROEL-like_equatorial_sf"/>
</dbReference>
<dbReference type="GO" id="GO:0051131">
    <property type="term" value="P:chaperone-mediated protein complex assembly"/>
    <property type="evidence" value="ECO:0007669"/>
    <property type="project" value="InterPro"/>
</dbReference>
<dbReference type="Gene3D" id="1.10.560.10">
    <property type="entry name" value="GroEL-like equatorial domain"/>
    <property type="match status" value="1"/>
</dbReference>
<organism evidence="1 2">
    <name type="scientific">Hymenochirus boettgeri</name>
    <name type="common">Congo dwarf clawed frog</name>
    <dbReference type="NCBI Taxonomy" id="247094"/>
    <lineage>
        <taxon>Eukaryota</taxon>
        <taxon>Metazoa</taxon>
        <taxon>Chordata</taxon>
        <taxon>Craniata</taxon>
        <taxon>Vertebrata</taxon>
        <taxon>Euteleostomi</taxon>
        <taxon>Amphibia</taxon>
        <taxon>Batrachia</taxon>
        <taxon>Anura</taxon>
        <taxon>Pipoidea</taxon>
        <taxon>Pipidae</taxon>
        <taxon>Pipinae</taxon>
        <taxon>Hymenochirus</taxon>
    </lineage>
</organism>
<comment type="caution">
    <text evidence="1">The sequence shown here is derived from an EMBL/GenBank/DDBJ whole genome shotgun (WGS) entry which is preliminary data.</text>
</comment>
<keyword evidence="2" id="KW-1185">Reference proteome</keyword>
<dbReference type="InterPro" id="IPR027409">
    <property type="entry name" value="GroEL-like_apical_dom_sf"/>
</dbReference>
<dbReference type="AlphaFoldDB" id="A0A8T2KCJ9"/>
<dbReference type="PANTHER" id="PTHR46883">
    <property type="entry name" value="BARDET-BIEDL SYNDROME 12 PROTEIN"/>
    <property type="match status" value="1"/>
</dbReference>
<dbReference type="PANTHER" id="PTHR46883:SF1">
    <property type="entry name" value="BARDET-BIEDL SYNDROME 12 PROTEIN"/>
    <property type="match status" value="1"/>
</dbReference>
<evidence type="ECO:0000313" key="2">
    <source>
        <dbReference type="Proteomes" id="UP000812440"/>
    </source>
</evidence>
<dbReference type="GO" id="GO:0045494">
    <property type="term" value="P:photoreceptor cell maintenance"/>
    <property type="evidence" value="ECO:0007669"/>
    <property type="project" value="TreeGrafter"/>
</dbReference>
<evidence type="ECO:0008006" key="3">
    <source>
        <dbReference type="Google" id="ProtNLM"/>
    </source>
</evidence>
<evidence type="ECO:0000313" key="1">
    <source>
        <dbReference type="EMBL" id="KAG8454102.1"/>
    </source>
</evidence>
<dbReference type="GO" id="GO:0005524">
    <property type="term" value="F:ATP binding"/>
    <property type="evidence" value="ECO:0007669"/>
    <property type="project" value="InterPro"/>
</dbReference>
<dbReference type="SUPFAM" id="SSF48592">
    <property type="entry name" value="GroEL equatorial domain-like"/>
    <property type="match status" value="1"/>
</dbReference>
<dbReference type="Pfam" id="PF00118">
    <property type="entry name" value="Cpn60_TCP1"/>
    <property type="match status" value="1"/>
</dbReference>
<dbReference type="Gene3D" id="3.50.7.10">
    <property type="entry name" value="GroEL"/>
    <property type="match status" value="1"/>
</dbReference>
<dbReference type="OrthoDB" id="10037098at2759"/>
<reference evidence="1" key="1">
    <citation type="thesis" date="2020" institute="ProQuest LLC" country="789 East Eisenhower Parkway, Ann Arbor, MI, USA">
        <title>Comparative Genomics and Chromosome Evolution.</title>
        <authorList>
            <person name="Mudd A.B."/>
        </authorList>
    </citation>
    <scope>NUCLEOTIDE SEQUENCE</scope>
    <source>
        <strain evidence="1">Female2</strain>
        <tissue evidence="1">Blood</tissue>
    </source>
</reference>
<gene>
    <name evidence="1" type="ORF">GDO86_000660</name>
</gene>
<dbReference type="InterPro" id="IPR027410">
    <property type="entry name" value="TCP-1-like_intermed_sf"/>
</dbReference>
<protein>
    <recommendedName>
        <fullName evidence="3">Bardet-Biedl syndrome 12</fullName>
    </recommendedName>
</protein>
<dbReference type="InterPro" id="IPR042984">
    <property type="entry name" value="BBS12"/>
</dbReference>
<accession>A0A8T2KCJ9</accession>
<dbReference type="EMBL" id="JAACNH010000001">
    <property type="protein sequence ID" value="KAG8454102.1"/>
    <property type="molecule type" value="Genomic_DNA"/>
</dbReference>
<dbReference type="Proteomes" id="UP000812440">
    <property type="component" value="Chromosome 1"/>
</dbReference>